<evidence type="ECO:0000259" key="5">
    <source>
        <dbReference type="Pfam" id="PF00733"/>
    </source>
</evidence>
<comment type="caution">
    <text evidence="6">The sequence shown here is derived from an EMBL/GenBank/DDBJ whole genome shotgun (WGS) entry which is preliminary data.</text>
</comment>
<dbReference type="GO" id="GO:0004066">
    <property type="term" value="F:asparagine synthase (glutamine-hydrolyzing) activity"/>
    <property type="evidence" value="ECO:0007669"/>
    <property type="project" value="UniProtKB-EC"/>
</dbReference>
<dbReference type="Pfam" id="PF00733">
    <property type="entry name" value="Asn_synthase"/>
    <property type="match status" value="1"/>
</dbReference>
<keyword evidence="6" id="KW-0436">Ligase</keyword>
<dbReference type="EMBL" id="JACCFS010000001">
    <property type="protein sequence ID" value="NYJ33036.1"/>
    <property type="molecule type" value="Genomic_DNA"/>
</dbReference>
<keyword evidence="3" id="KW-0061">Asparagine biosynthesis</keyword>
<sequence length="513" mass="54898">MSESELTGWLRGTSPTAPATWPGSYTVVLGDGPRTSVFADPAHAIPIYYTEVDGIVVWASSSHALSGLSKAGINTDWICALVCDPAGFAPADRSAFDNVSLVPAGHRLELGTAGAPIVRRWWSPPAPIHPRGASDGFRRALGDAVDVRLRMGETVSCDLSGGLDSTSLCLLAASRAQPGQRIIASTVHPRNVDRGGDLDYARAAADGRAGMAHVTIPLADDAAPFTGIEGGPAVDEPAPSTITSVRHRRGYALVAAHGSTMHISGDGGDALLMQGPEHTSRLLRRGRLLRALRDLHGWARINRVGSARLMTDIICSRREDTHPHPWLTLRPAHEARHSSVGNRARTSKSDAELIGLVGIGRTARADVQLAGHVGLRLETPFLDRAVVEAALRFPFTHRGSPWEYKPQITTALVDVLPPAVRRRCAKGGTDADHHQGLRINLTSVLKLADGWLAGHGIIDPRVLRSELRRAASGRPTAWGLIEPVIAAEVWARSVEAGRAPVWFREAERSGVRA</sequence>
<evidence type="ECO:0000313" key="7">
    <source>
        <dbReference type="Proteomes" id="UP000572051"/>
    </source>
</evidence>
<comment type="catalytic activity">
    <reaction evidence="4">
        <text>L-aspartate + L-glutamine + ATP + H2O = L-asparagine + L-glutamate + AMP + diphosphate + H(+)</text>
        <dbReference type="Rhea" id="RHEA:12228"/>
        <dbReference type="ChEBI" id="CHEBI:15377"/>
        <dbReference type="ChEBI" id="CHEBI:15378"/>
        <dbReference type="ChEBI" id="CHEBI:29985"/>
        <dbReference type="ChEBI" id="CHEBI:29991"/>
        <dbReference type="ChEBI" id="CHEBI:30616"/>
        <dbReference type="ChEBI" id="CHEBI:33019"/>
        <dbReference type="ChEBI" id="CHEBI:58048"/>
        <dbReference type="ChEBI" id="CHEBI:58359"/>
        <dbReference type="ChEBI" id="CHEBI:456215"/>
        <dbReference type="EC" id="6.3.5.4"/>
    </reaction>
</comment>
<feature type="domain" description="Asparagine synthetase" evidence="5">
    <location>
        <begin position="137"/>
        <end position="491"/>
    </location>
</feature>
<dbReference type="Gene3D" id="3.40.50.620">
    <property type="entry name" value="HUPs"/>
    <property type="match status" value="1"/>
</dbReference>
<evidence type="ECO:0000256" key="1">
    <source>
        <dbReference type="ARBA" id="ARBA00005187"/>
    </source>
</evidence>
<keyword evidence="7" id="KW-1185">Reference proteome</keyword>
<gene>
    <name evidence="6" type="ORF">HNR10_000917</name>
</gene>
<accession>A0A7Z0EK15</accession>
<dbReference type="SUPFAM" id="SSF52402">
    <property type="entry name" value="Adenine nucleotide alpha hydrolases-like"/>
    <property type="match status" value="1"/>
</dbReference>
<reference evidence="6 7" key="1">
    <citation type="submission" date="2020-07" db="EMBL/GenBank/DDBJ databases">
        <title>Sequencing the genomes of 1000 actinobacteria strains.</title>
        <authorList>
            <person name="Klenk H.-P."/>
        </authorList>
    </citation>
    <scope>NUCLEOTIDE SEQUENCE [LARGE SCALE GENOMIC DNA]</scope>
    <source>
        <strain evidence="6 7">DSM 44442</strain>
    </source>
</reference>
<name>A0A7Z0EK15_9ACTN</name>
<dbReference type="InterPro" id="IPR001962">
    <property type="entry name" value="Asn_synthase"/>
</dbReference>
<evidence type="ECO:0000256" key="2">
    <source>
        <dbReference type="ARBA" id="ARBA00012737"/>
    </source>
</evidence>
<dbReference type="SUPFAM" id="SSF56235">
    <property type="entry name" value="N-terminal nucleophile aminohydrolases (Ntn hydrolases)"/>
    <property type="match status" value="1"/>
</dbReference>
<dbReference type="Proteomes" id="UP000572051">
    <property type="component" value="Unassembled WGS sequence"/>
</dbReference>
<evidence type="ECO:0000256" key="3">
    <source>
        <dbReference type="ARBA" id="ARBA00022888"/>
    </source>
</evidence>
<evidence type="ECO:0000256" key="4">
    <source>
        <dbReference type="ARBA" id="ARBA00048741"/>
    </source>
</evidence>
<dbReference type="Gene3D" id="3.60.20.10">
    <property type="entry name" value="Glutamine Phosphoribosylpyrophosphate, subunit 1, domain 1"/>
    <property type="match status" value="1"/>
</dbReference>
<dbReference type="InterPro" id="IPR029055">
    <property type="entry name" value="Ntn_hydrolases_N"/>
</dbReference>
<organism evidence="6 7">
    <name type="scientific">Nocardiopsis aegyptia</name>
    <dbReference type="NCBI Taxonomy" id="220378"/>
    <lineage>
        <taxon>Bacteria</taxon>
        <taxon>Bacillati</taxon>
        <taxon>Actinomycetota</taxon>
        <taxon>Actinomycetes</taxon>
        <taxon>Streptosporangiales</taxon>
        <taxon>Nocardiopsidaceae</taxon>
        <taxon>Nocardiopsis</taxon>
    </lineage>
</organism>
<dbReference type="GO" id="GO:0006529">
    <property type="term" value="P:asparagine biosynthetic process"/>
    <property type="evidence" value="ECO:0007669"/>
    <property type="project" value="UniProtKB-KW"/>
</dbReference>
<protein>
    <recommendedName>
        <fullName evidence="2">asparagine synthase (glutamine-hydrolyzing)</fullName>
        <ecNumber evidence="2">6.3.5.4</ecNumber>
    </recommendedName>
</protein>
<keyword evidence="3" id="KW-0028">Amino-acid biosynthesis</keyword>
<proteinExistence type="predicted"/>
<dbReference type="PANTHER" id="PTHR43284">
    <property type="entry name" value="ASPARAGINE SYNTHETASE (GLUTAMINE-HYDROLYZING)"/>
    <property type="match status" value="1"/>
</dbReference>
<dbReference type="PANTHER" id="PTHR43284:SF1">
    <property type="entry name" value="ASPARAGINE SYNTHETASE"/>
    <property type="match status" value="1"/>
</dbReference>
<dbReference type="InterPro" id="IPR051786">
    <property type="entry name" value="ASN_synthetase/amidase"/>
</dbReference>
<dbReference type="NCBIfam" id="NF033561">
    <property type="entry name" value="macrolact_Ik_Al"/>
    <property type="match status" value="1"/>
</dbReference>
<comment type="pathway">
    <text evidence="1">Amino-acid biosynthesis; L-asparagine biosynthesis; L-asparagine from L-aspartate (L-Gln route): step 1/1.</text>
</comment>
<dbReference type="InterPro" id="IPR014729">
    <property type="entry name" value="Rossmann-like_a/b/a_fold"/>
</dbReference>
<evidence type="ECO:0000313" key="6">
    <source>
        <dbReference type="EMBL" id="NYJ33036.1"/>
    </source>
</evidence>
<dbReference type="EC" id="6.3.5.4" evidence="2"/>
<dbReference type="AlphaFoldDB" id="A0A7Z0EK15"/>